<dbReference type="CDD" id="cd05137">
    <property type="entry name" value="RasGAP_CLA2_BUD2"/>
    <property type="match status" value="1"/>
</dbReference>
<dbReference type="InterPro" id="IPR008936">
    <property type="entry name" value="Rho_GTPase_activation_prot"/>
</dbReference>
<dbReference type="Gene3D" id="1.10.506.10">
    <property type="entry name" value="GTPase Activation - p120gap, domain 1"/>
    <property type="match status" value="1"/>
</dbReference>
<evidence type="ECO:0000256" key="2">
    <source>
        <dbReference type="SAM" id="MobiDB-lite"/>
    </source>
</evidence>
<feature type="compositionally biased region" description="Gly residues" evidence="2">
    <location>
        <begin position="1313"/>
        <end position="1323"/>
    </location>
</feature>
<feature type="region of interest" description="Disordered" evidence="2">
    <location>
        <begin position="1132"/>
        <end position="1166"/>
    </location>
</feature>
<feature type="region of interest" description="Disordered" evidence="2">
    <location>
        <begin position="1239"/>
        <end position="1295"/>
    </location>
</feature>
<dbReference type="Proteomes" id="UP000624404">
    <property type="component" value="Unassembled WGS sequence"/>
</dbReference>
<dbReference type="Gene3D" id="2.60.40.150">
    <property type="entry name" value="C2 domain"/>
    <property type="match status" value="1"/>
</dbReference>
<proteinExistence type="predicted"/>
<feature type="region of interest" description="Disordered" evidence="2">
    <location>
        <begin position="80"/>
        <end position="176"/>
    </location>
</feature>
<keyword evidence="5" id="KW-1185">Reference proteome</keyword>
<gene>
    <name evidence="4" type="ORF">SCLTRI_LOCUS4492</name>
</gene>
<feature type="compositionally biased region" description="Basic and acidic residues" evidence="2">
    <location>
        <begin position="371"/>
        <end position="384"/>
    </location>
</feature>
<comment type="caution">
    <text evidence="4">The sequence shown here is derived from an EMBL/GenBank/DDBJ whole genome shotgun (WGS) entry which is preliminary data.</text>
</comment>
<dbReference type="GO" id="GO:0005096">
    <property type="term" value="F:GTPase activator activity"/>
    <property type="evidence" value="ECO:0007669"/>
    <property type="project" value="UniProtKB-KW"/>
</dbReference>
<dbReference type="SMART" id="SM00323">
    <property type="entry name" value="RasGAP"/>
    <property type="match status" value="1"/>
</dbReference>
<dbReference type="EMBL" id="CAJHIA010000012">
    <property type="protein sequence ID" value="CAD6444700.1"/>
    <property type="molecule type" value="Genomic_DNA"/>
</dbReference>
<protein>
    <submittedName>
        <fullName evidence="4">Db84e290-be5e-43d6-a759-005e8a925a64</fullName>
    </submittedName>
</protein>
<dbReference type="SUPFAM" id="SSF48350">
    <property type="entry name" value="GTPase activation domain, GAP"/>
    <property type="match status" value="1"/>
</dbReference>
<name>A0A8H2ZPR9_9HELO</name>
<dbReference type="SUPFAM" id="SSF49562">
    <property type="entry name" value="C2 domain (Calcium/lipid-binding domain, CaLB)"/>
    <property type="match status" value="1"/>
</dbReference>
<evidence type="ECO:0000313" key="4">
    <source>
        <dbReference type="EMBL" id="CAD6444700.1"/>
    </source>
</evidence>
<reference evidence="4" key="1">
    <citation type="submission" date="2020-10" db="EMBL/GenBank/DDBJ databases">
        <authorList>
            <person name="Kusch S."/>
        </authorList>
    </citation>
    <scope>NUCLEOTIDE SEQUENCE</scope>
    <source>
        <strain evidence="4">SwB9</strain>
    </source>
</reference>
<evidence type="ECO:0000259" key="3">
    <source>
        <dbReference type="PROSITE" id="PS50018"/>
    </source>
</evidence>
<dbReference type="InterPro" id="IPR035892">
    <property type="entry name" value="C2_domain_sf"/>
</dbReference>
<dbReference type="InterPro" id="IPR039360">
    <property type="entry name" value="Ras_GTPase"/>
</dbReference>
<keyword evidence="1" id="KW-0343">GTPase activation</keyword>
<feature type="region of interest" description="Disordered" evidence="2">
    <location>
        <begin position="1"/>
        <end position="67"/>
    </location>
</feature>
<dbReference type="InterPro" id="IPR023152">
    <property type="entry name" value="RasGAP_CS"/>
</dbReference>
<dbReference type="GO" id="GO:0007165">
    <property type="term" value="P:signal transduction"/>
    <property type="evidence" value="ECO:0007669"/>
    <property type="project" value="UniProtKB-ARBA"/>
</dbReference>
<dbReference type="OrthoDB" id="775356at2759"/>
<dbReference type="Pfam" id="PF00616">
    <property type="entry name" value="RasGAP"/>
    <property type="match status" value="2"/>
</dbReference>
<evidence type="ECO:0000313" key="5">
    <source>
        <dbReference type="Proteomes" id="UP000624404"/>
    </source>
</evidence>
<feature type="region of interest" description="Disordered" evidence="2">
    <location>
        <begin position="196"/>
        <end position="219"/>
    </location>
</feature>
<evidence type="ECO:0000256" key="1">
    <source>
        <dbReference type="ARBA" id="ARBA00022468"/>
    </source>
</evidence>
<feature type="region of interest" description="Disordered" evidence="2">
    <location>
        <begin position="1313"/>
        <end position="1351"/>
    </location>
</feature>
<dbReference type="PROSITE" id="PS00509">
    <property type="entry name" value="RAS_GTPASE_ACTIV_1"/>
    <property type="match status" value="1"/>
</dbReference>
<feature type="region of interest" description="Disordered" evidence="2">
    <location>
        <begin position="1181"/>
        <end position="1211"/>
    </location>
</feature>
<dbReference type="PANTHER" id="PTHR10194:SF60">
    <property type="entry name" value="RAS GTPASE-ACTIVATING PROTEIN RASKOL"/>
    <property type="match status" value="1"/>
</dbReference>
<sequence>MGRNRGMSILSPGMDAREYNGMSGRENTVRDWGENAAETLARRFSPSEPRRPRGSGLDSTIRTVTPEPIEVTDDNLSILETPPRLFPSVPTSPRSIPGGEKPKERRQGLVFHDSCSSDSVDRPVQSTMSLRSRPRTYTVDATTRKRSGSGGAPRNRQRIGSIHSTNSSSFHDLEPRSDGSIAVGYLTTSNRIALTKSDSLKQEQGNGRRLPKKHSRPTSPFQAYVEIPSIDCLPDPVSTGDAKKILHLMKSLRGRMRGEVEYQTVERGQWYKGMCYIDNVKGSLMYEDDDKGPFHIDVATDLRGCRVKPIMYSLERQVRCLEILNPNLGLDLRLLPKDPAEFDPWLAAILPWQQIRLAPFSPGPLKSPVGAHHDDRRPGVDRRGSAYSNKDSNIIKVAKLLLWDKGPPLSPESIITRRSTRHLRNSGQQWRRISCILQDNGDLKILTENDALLLSVVQLPQLSRSAIQKLDKSVLGEEYCVAIFPQYTSTSTDLSVFRPIYLALESRLVFEVWLCLLRAFTIPEIYGHDTPQLIEEHEKDEKSCGPYASSANDMFRIEKSLSMRIVEAKFRKPGIKTEVPLYGRHSVRPEPDGVLGDYFAEVMLDGEVRARTMTKLETRNPFWREECEFTDLPPYLPKLSIVLKRMEMSQLTVQGFLSSSSTPVADQQVEIICGVIEIPVDKLERGKDNEAWWPILDQNQEQVGEMLMKVRHDEVVVLLAKDYQPISGLLHNFNSGLTLQISQVIPNNLRQLSGMLVDIFQVSGGGSEWLKALVEDEIDGIGKEAPTKRLRYSRRIGSNEVSFTSFDREQSVRDMGKSLNTEANLLFRGNSLLTQALDFHMRRVGKEYLSEILGNQIRTINNINPDCEVDPSRLDNDGAFDKNWESLIALTTDVWRSIADSATRCPPELRQIFKYIRAVAEDRYGDFLRTVAYTSVSGFIFLRFFCPAILNPKLFGLLPDHPQQKAQRTFTLIAKSLQALANISSFGQKESWMEPMNKFLNQHRQGVKDFLDAICAIAPDRTNFAVPASYSTPITILARLPPTSREGFPSLPYLIDHARSFADLVKLWLEGTAQSTGQSFEGDLAEFNDLCIALKKRTDECILKAEEYGERVADQVSLQFEDIVEGLQSTHFQESPQIRPLPPIQSHLQPEPESEHPVLTPPWQDYSMNNNIATSINNTVQTPLRAPGSAGSGSEKTGPISSSKEKEKKEKQNFWEATFGKESKNQRPFVPPLDNSVQQLGMQATSPPGDKKVLAGFGLNRQEKQSRSFLGGLRRKGKPEPKSQGSGSSNDGGYIMAPTISGGQGMGISLDTGGGYARGPGGDGLRDEIVSPTTGGWGHMQRENRGDSGMF</sequence>
<feature type="region of interest" description="Disordered" evidence="2">
    <location>
        <begin position="366"/>
        <end position="385"/>
    </location>
</feature>
<dbReference type="PROSITE" id="PS50018">
    <property type="entry name" value="RAS_GTPASE_ACTIV_2"/>
    <property type="match status" value="1"/>
</dbReference>
<feature type="domain" description="Ras-GAP" evidence="3">
    <location>
        <begin position="748"/>
        <end position="982"/>
    </location>
</feature>
<feature type="compositionally biased region" description="Basic and acidic residues" evidence="2">
    <location>
        <begin position="1340"/>
        <end position="1351"/>
    </location>
</feature>
<organism evidence="4 5">
    <name type="scientific">Sclerotinia trifoliorum</name>
    <dbReference type="NCBI Taxonomy" id="28548"/>
    <lineage>
        <taxon>Eukaryota</taxon>
        <taxon>Fungi</taxon>
        <taxon>Dikarya</taxon>
        <taxon>Ascomycota</taxon>
        <taxon>Pezizomycotina</taxon>
        <taxon>Leotiomycetes</taxon>
        <taxon>Helotiales</taxon>
        <taxon>Sclerotiniaceae</taxon>
        <taxon>Sclerotinia</taxon>
    </lineage>
</organism>
<feature type="compositionally biased region" description="Polar residues" evidence="2">
    <location>
        <begin position="114"/>
        <end position="130"/>
    </location>
</feature>
<accession>A0A8H2ZPR9</accession>
<dbReference type="InterPro" id="IPR001936">
    <property type="entry name" value="RasGAP_dom"/>
</dbReference>
<dbReference type="PANTHER" id="PTHR10194">
    <property type="entry name" value="RAS GTPASE-ACTIVATING PROTEINS"/>
    <property type="match status" value="1"/>
</dbReference>